<evidence type="ECO:0000313" key="1">
    <source>
        <dbReference type="EMBL" id="RGS68968.1"/>
    </source>
</evidence>
<dbReference type="Proteomes" id="UP000285981">
    <property type="component" value="Unassembled WGS sequence"/>
</dbReference>
<sequence>KIQTEVQKKKYLFDFEEYFEEYRGILDYISELDEFKNSVDKLNKSMIRFIDISKIDDSVEQRIKEQGADSQQ</sequence>
<accession>A0A412KJW6</accession>
<organism evidence="1 2">
    <name type="scientific">Dorea formicigenerans</name>
    <dbReference type="NCBI Taxonomy" id="39486"/>
    <lineage>
        <taxon>Bacteria</taxon>
        <taxon>Bacillati</taxon>
        <taxon>Bacillota</taxon>
        <taxon>Clostridia</taxon>
        <taxon>Lachnospirales</taxon>
        <taxon>Lachnospiraceae</taxon>
        <taxon>Dorea</taxon>
    </lineage>
</organism>
<proteinExistence type="predicted"/>
<dbReference type="EMBL" id="QRVU01000067">
    <property type="protein sequence ID" value="RGS68968.1"/>
    <property type="molecule type" value="Genomic_DNA"/>
</dbReference>
<protein>
    <submittedName>
        <fullName evidence="1">Uncharacterized protein</fullName>
    </submittedName>
</protein>
<name>A0A412KJW6_9FIRM</name>
<gene>
    <name evidence="1" type="ORF">DWX78_11955</name>
</gene>
<dbReference type="AlphaFoldDB" id="A0A412KJW6"/>
<reference evidence="1 2" key="1">
    <citation type="submission" date="2018-08" db="EMBL/GenBank/DDBJ databases">
        <title>A genome reference for cultivated species of the human gut microbiota.</title>
        <authorList>
            <person name="Zou Y."/>
            <person name="Xue W."/>
            <person name="Luo G."/>
        </authorList>
    </citation>
    <scope>NUCLEOTIDE SEQUENCE [LARGE SCALE GENOMIC DNA]</scope>
    <source>
        <strain evidence="1 2">AF21-25</strain>
    </source>
</reference>
<feature type="non-terminal residue" evidence="1">
    <location>
        <position position="1"/>
    </location>
</feature>
<evidence type="ECO:0000313" key="2">
    <source>
        <dbReference type="Proteomes" id="UP000285981"/>
    </source>
</evidence>
<comment type="caution">
    <text evidence="1">The sequence shown here is derived from an EMBL/GenBank/DDBJ whole genome shotgun (WGS) entry which is preliminary data.</text>
</comment>